<comment type="caution">
    <text evidence="2">The sequence shown here is derived from an EMBL/GenBank/DDBJ whole genome shotgun (WGS) entry which is preliminary data.</text>
</comment>
<protein>
    <recommendedName>
        <fullName evidence="1">DUF1638 domain-containing protein</fullName>
    </recommendedName>
</protein>
<dbReference type="EMBL" id="PKTG01000013">
    <property type="protein sequence ID" value="PLX19953.1"/>
    <property type="molecule type" value="Genomic_DNA"/>
</dbReference>
<name>A0A2N5ZMY9_MUIH1</name>
<organism evidence="2 3">
    <name type="scientific">Muiribacterium halophilum</name>
    <dbReference type="NCBI Taxonomy" id="2053465"/>
    <lineage>
        <taxon>Bacteria</taxon>
        <taxon>Candidatus Muiribacteriota</taxon>
        <taxon>Candidatus Muiribacteriia</taxon>
        <taxon>Candidatus Muiribacteriales</taxon>
        <taxon>Candidatus Muiribacteriaceae</taxon>
        <taxon>Candidatus Muiribacterium</taxon>
    </lineage>
</organism>
<feature type="domain" description="DUF1638" evidence="1">
    <location>
        <begin position="30"/>
        <end position="181"/>
    </location>
</feature>
<dbReference type="Pfam" id="PF07796">
    <property type="entry name" value="DUF1638"/>
    <property type="match status" value="1"/>
</dbReference>
<evidence type="ECO:0000313" key="2">
    <source>
        <dbReference type="EMBL" id="PLX19953.1"/>
    </source>
</evidence>
<dbReference type="Proteomes" id="UP000234857">
    <property type="component" value="Unassembled WGS sequence"/>
</dbReference>
<proteinExistence type="predicted"/>
<accession>A0A2N5ZMY9</accession>
<sequence length="194" mass="23170">MNIFGLSCGIFEKEIRYLIENKRIDIPFQFLDSSLHMYPQKLNLVLDKKIEKLRNENKKIIIVYGECHAFMIDVDDDKYVYRTPGINCIQIILGTDRYRKLRKEGAFIFMPEWIERWKEIFSEHLGLKGELGKEMINDMHSKLVYIKTPCYEDDSKYIDEVREYFDMKVDIEYSDLSFLEDSIKNGVKVLRNVK</sequence>
<gene>
    <name evidence="2" type="ORF">C0601_00610</name>
</gene>
<dbReference type="AlphaFoldDB" id="A0A2N5ZMY9"/>
<dbReference type="InterPro" id="IPR012437">
    <property type="entry name" value="DUF1638"/>
</dbReference>
<evidence type="ECO:0000313" key="3">
    <source>
        <dbReference type="Proteomes" id="UP000234857"/>
    </source>
</evidence>
<evidence type="ECO:0000259" key="1">
    <source>
        <dbReference type="Pfam" id="PF07796"/>
    </source>
</evidence>
<reference evidence="2 3" key="1">
    <citation type="submission" date="2017-11" db="EMBL/GenBank/DDBJ databases">
        <title>Genome-resolved metagenomics identifies genetic mobility, metabolic interactions, and unexpected diversity in perchlorate-reducing communities.</title>
        <authorList>
            <person name="Barnum T.P."/>
            <person name="Figueroa I.A."/>
            <person name="Carlstrom C.I."/>
            <person name="Lucas L.N."/>
            <person name="Engelbrektson A.L."/>
            <person name="Coates J.D."/>
        </authorList>
    </citation>
    <scope>NUCLEOTIDE SEQUENCE [LARGE SCALE GENOMIC DNA]</scope>
    <source>
        <strain evidence="2">BM706</strain>
    </source>
</reference>